<dbReference type="EMBL" id="UOFZ01000192">
    <property type="protein sequence ID" value="VAX14694.1"/>
    <property type="molecule type" value="Genomic_DNA"/>
</dbReference>
<dbReference type="GO" id="GO:0047810">
    <property type="term" value="F:D-alanine-2-oxoglutarate aminotransferase activity"/>
    <property type="evidence" value="ECO:0007669"/>
    <property type="project" value="UniProtKB-EC"/>
</dbReference>
<dbReference type="InterPro" id="IPR043132">
    <property type="entry name" value="BCAT-like_C"/>
</dbReference>
<sequence>MSLSSICYLNGDYQPLEQAKVSVLDRGFIFGDGVYEVIPAYGGHLFRLQQHLQRLDNSLKAIKLTNPLSNPQWQNMLQMLVEKNQDQNNGDQSIYLQLTRGVAKRDHSFPQNTPATVFAMSNPLPTADMEKMQAGVAAITLDDIRWRYCHIKTIALLPNILLKQEAIEKHASEAILVREGLVTEGSSSNLFIVNRGVIKTPVKSEQLLPGVTRDLIVELAQKNGLACEQTTISETELLAADEVWLSSSTREILPVTRLNEKMVGEGTAGPLWRKMIKIYQTYKQQLRAGAEIEPT</sequence>
<evidence type="ECO:0000256" key="3">
    <source>
        <dbReference type="ARBA" id="ARBA00022898"/>
    </source>
</evidence>
<name>A0A3B1BS73_9ZZZZ</name>
<dbReference type="CDD" id="cd01558">
    <property type="entry name" value="D-AAT_like"/>
    <property type="match status" value="1"/>
</dbReference>
<dbReference type="FunFam" id="3.20.10.10:FF:000002">
    <property type="entry name" value="D-alanine aminotransferase"/>
    <property type="match status" value="1"/>
</dbReference>
<dbReference type="Gene3D" id="3.30.470.10">
    <property type="match status" value="1"/>
</dbReference>
<dbReference type="InterPro" id="IPR018300">
    <property type="entry name" value="Aminotrans_IV_CS"/>
</dbReference>
<keyword evidence="4" id="KW-0032">Aminotransferase</keyword>
<dbReference type="EC" id="2.6.1.21" evidence="4"/>
<evidence type="ECO:0000256" key="2">
    <source>
        <dbReference type="ARBA" id="ARBA00009320"/>
    </source>
</evidence>
<proteinExistence type="inferred from homology"/>
<dbReference type="GO" id="GO:0005829">
    <property type="term" value="C:cytosol"/>
    <property type="evidence" value="ECO:0007669"/>
    <property type="project" value="TreeGrafter"/>
</dbReference>
<evidence type="ECO:0000256" key="1">
    <source>
        <dbReference type="ARBA" id="ARBA00001933"/>
    </source>
</evidence>
<dbReference type="PANTHER" id="PTHR42743">
    <property type="entry name" value="AMINO-ACID AMINOTRANSFERASE"/>
    <property type="match status" value="1"/>
</dbReference>
<dbReference type="GO" id="GO:0008652">
    <property type="term" value="P:amino acid biosynthetic process"/>
    <property type="evidence" value="ECO:0007669"/>
    <property type="project" value="UniProtKB-ARBA"/>
</dbReference>
<dbReference type="InterPro" id="IPR043131">
    <property type="entry name" value="BCAT-like_N"/>
</dbReference>
<comment type="similarity">
    <text evidence="2">Belongs to the class-IV pyridoxal-phosphate-dependent aminotransferase family.</text>
</comment>
<dbReference type="AlphaFoldDB" id="A0A3B1BS73"/>
<dbReference type="SUPFAM" id="SSF56752">
    <property type="entry name" value="D-aminoacid aminotransferase-like PLP-dependent enzymes"/>
    <property type="match status" value="1"/>
</dbReference>
<dbReference type="InterPro" id="IPR001544">
    <property type="entry name" value="Aminotrans_IV"/>
</dbReference>
<gene>
    <name evidence="4" type="ORF">MNBD_GAMMA24-1888</name>
</gene>
<comment type="cofactor">
    <cofactor evidence="1">
        <name>pyridoxal 5'-phosphate</name>
        <dbReference type="ChEBI" id="CHEBI:597326"/>
    </cofactor>
</comment>
<protein>
    <submittedName>
        <fullName evidence="4">D-alanine aminotransferase</fullName>
        <ecNumber evidence="4">2.6.1.21</ecNumber>
    </submittedName>
</protein>
<dbReference type="InterPro" id="IPR050571">
    <property type="entry name" value="Class-IV_PLP-Dep_Aminotrnsfr"/>
</dbReference>
<keyword evidence="3" id="KW-0663">Pyridoxal phosphate</keyword>
<dbReference type="Gene3D" id="3.20.10.10">
    <property type="entry name" value="D-amino Acid Aminotransferase, subunit A, domain 2"/>
    <property type="match status" value="1"/>
</dbReference>
<dbReference type="PANTHER" id="PTHR42743:SF10">
    <property type="entry name" value="D-ALANINE AMINOTRANSFERASE"/>
    <property type="match status" value="1"/>
</dbReference>
<dbReference type="GO" id="GO:0046394">
    <property type="term" value="P:carboxylic acid biosynthetic process"/>
    <property type="evidence" value="ECO:0007669"/>
    <property type="project" value="UniProtKB-ARBA"/>
</dbReference>
<accession>A0A3B1BS73</accession>
<evidence type="ECO:0000313" key="4">
    <source>
        <dbReference type="EMBL" id="VAX14694.1"/>
    </source>
</evidence>
<dbReference type="InterPro" id="IPR036038">
    <property type="entry name" value="Aminotransferase-like"/>
</dbReference>
<organism evidence="4">
    <name type="scientific">hydrothermal vent metagenome</name>
    <dbReference type="NCBI Taxonomy" id="652676"/>
    <lineage>
        <taxon>unclassified sequences</taxon>
        <taxon>metagenomes</taxon>
        <taxon>ecological metagenomes</taxon>
    </lineage>
</organism>
<reference evidence="4" key="1">
    <citation type="submission" date="2018-06" db="EMBL/GenBank/DDBJ databases">
        <authorList>
            <person name="Zhirakovskaya E."/>
        </authorList>
    </citation>
    <scope>NUCLEOTIDE SEQUENCE</scope>
</reference>
<keyword evidence="4" id="KW-0808">Transferase</keyword>
<dbReference type="PROSITE" id="PS00770">
    <property type="entry name" value="AA_TRANSFER_CLASS_4"/>
    <property type="match status" value="1"/>
</dbReference>
<dbReference type="Pfam" id="PF01063">
    <property type="entry name" value="Aminotran_4"/>
    <property type="match status" value="1"/>
</dbReference>